<feature type="domain" description="DUF2293" evidence="2">
    <location>
        <begin position="93"/>
        <end position="177"/>
    </location>
</feature>
<proteinExistence type="predicted"/>
<sequence>MSREPTVSQETPMPKGYGFLRKGNPFMTALCRRKTHDAKKTLYVVMKHGKQEGLRAPKWILHQVFSEEKATRERRRGAVQKRDAATEDAFEKAIRKLFSKIPKQDLATILKRTLRKRSGRVGRTGKLDLEKKAYLAVQAHIRHCHTDYDKLTKATQDRDAARRAIREKVSKLLVEWGGEPAAVKPGGFVQKEDKRRPQENLPNRAAKTRRMPSTAATRTRIYKPMPRSKQNLTQRRHSKGCREAPPQSQPIVIDLTQDEDGPEQSESTGQVSSEDEYRDSEQEEDDGSYELSDAVDSDGDYEIDSDRLSD</sequence>
<evidence type="ECO:0000259" key="2">
    <source>
        <dbReference type="Pfam" id="PF10056"/>
    </source>
</evidence>
<feature type="region of interest" description="Disordered" evidence="1">
    <location>
        <begin position="183"/>
        <end position="310"/>
    </location>
</feature>
<comment type="caution">
    <text evidence="3">The sequence shown here is derived from an EMBL/GenBank/DDBJ whole genome shotgun (WGS) entry which is preliminary data.</text>
</comment>
<organism evidence="3 4">
    <name type="scientific">Trichoderma arundinaceum</name>
    <dbReference type="NCBI Taxonomy" id="490622"/>
    <lineage>
        <taxon>Eukaryota</taxon>
        <taxon>Fungi</taxon>
        <taxon>Dikarya</taxon>
        <taxon>Ascomycota</taxon>
        <taxon>Pezizomycotina</taxon>
        <taxon>Sordariomycetes</taxon>
        <taxon>Hypocreomycetidae</taxon>
        <taxon>Hypocreales</taxon>
        <taxon>Hypocreaceae</taxon>
        <taxon>Trichoderma</taxon>
    </lineage>
</organism>
<dbReference type="AlphaFoldDB" id="A0A395NR42"/>
<dbReference type="Pfam" id="PF10056">
    <property type="entry name" value="DUF2293"/>
    <property type="match status" value="1"/>
</dbReference>
<evidence type="ECO:0000256" key="1">
    <source>
        <dbReference type="SAM" id="MobiDB-lite"/>
    </source>
</evidence>
<protein>
    <recommendedName>
        <fullName evidence="2">DUF2293 domain-containing protein</fullName>
    </recommendedName>
</protein>
<dbReference type="EMBL" id="PXOA01000207">
    <property type="protein sequence ID" value="RFU78536.1"/>
    <property type="molecule type" value="Genomic_DNA"/>
</dbReference>
<dbReference type="PANTHER" id="PTHR38113:SF2">
    <property type="entry name" value="DUF2293 DOMAIN-CONTAINING PROTEIN"/>
    <property type="match status" value="1"/>
</dbReference>
<name>A0A395NR42_TRIAR</name>
<dbReference type="PANTHER" id="PTHR38113">
    <property type="match status" value="1"/>
</dbReference>
<accession>A0A395NR42</accession>
<feature type="compositionally biased region" description="Acidic residues" evidence="1">
    <location>
        <begin position="273"/>
        <end position="303"/>
    </location>
</feature>
<reference evidence="3 4" key="1">
    <citation type="journal article" date="2018" name="PLoS Pathog.">
        <title>Evolution of structural diversity of trichothecenes, a family of toxins produced by plant pathogenic and entomopathogenic fungi.</title>
        <authorList>
            <person name="Proctor R.H."/>
            <person name="McCormick S.P."/>
            <person name="Kim H.S."/>
            <person name="Cardoza R.E."/>
            <person name="Stanley A.M."/>
            <person name="Lindo L."/>
            <person name="Kelly A."/>
            <person name="Brown D.W."/>
            <person name="Lee T."/>
            <person name="Vaughan M.M."/>
            <person name="Alexander N.J."/>
            <person name="Busman M."/>
            <person name="Gutierrez S."/>
        </authorList>
    </citation>
    <scope>NUCLEOTIDE SEQUENCE [LARGE SCALE GENOMIC DNA]</scope>
    <source>
        <strain evidence="3 4">IBT 40837</strain>
    </source>
</reference>
<dbReference type="InterPro" id="IPR018744">
    <property type="entry name" value="DUF2293"/>
</dbReference>
<dbReference type="Proteomes" id="UP000266272">
    <property type="component" value="Unassembled WGS sequence"/>
</dbReference>
<keyword evidence="4" id="KW-1185">Reference proteome</keyword>
<evidence type="ECO:0000313" key="4">
    <source>
        <dbReference type="Proteomes" id="UP000266272"/>
    </source>
</evidence>
<dbReference type="OrthoDB" id="5381833at2759"/>
<gene>
    <name evidence="3" type="ORF">TARUN_3687</name>
</gene>
<evidence type="ECO:0000313" key="3">
    <source>
        <dbReference type="EMBL" id="RFU78536.1"/>
    </source>
</evidence>